<evidence type="ECO:0000256" key="4">
    <source>
        <dbReference type="PROSITE-ProRule" id="PRU00601"/>
    </source>
</evidence>
<keyword evidence="1" id="KW-0479">Metal-binding</keyword>
<evidence type="ECO:0000259" key="8">
    <source>
        <dbReference type="PROSITE" id="PS51270"/>
    </source>
</evidence>
<dbReference type="GO" id="GO:0061630">
    <property type="term" value="F:ubiquitin protein ligase activity"/>
    <property type="evidence" value="ECO:0007669"/>
    <property type="project" value="TreeGrafter"/>
</dbReference>
<dbReference type="InterPro" id="IPR017921">
    <property type="entry name" value="Znf_CTCHY"/>
</dbReference>
<keyword evidence="3" id="KW-0862">Zinc</keyword>
<evidence type="ECO:0000256" key="2">
    <source>
        <dbReference type="ARBA" id="ARBA00022771"/>
    </source>
</evidence>
<organism evidence="9">
    <name type="scientific">Elphidium margaritaceum</name>
    <dbReference type="NCBI Taxonomy" id="933848"/>
    <lineage>
        <taxon>Eukaryota</taxon>
        <taxon>Sar</taxon>
        <taxon>Rhizaria</taxon>
        <taxon>Retaria</taxon>
        <taxon>Foraminifera</taxon>
        <taxon>Rotaliida</taxon>
        <taxon>Elphidiidae</taxon>
        <taxon>Elphidium</taxon>
    </lineage>
</organism>
<dbReference type="GO" id="GO:0016567">
    <property type="term" value="P:protein ubiquitination"/>
    <property type="evidence" value="ECO:0007669"/>
    <property type="project" value="TreeGrafter"/>
</dbReference>
<reference evidence="9" key="1">
    <citation type="submission" date="2021-01" db="EMBL/GenBank/DDBJ databases">
        <authorList>
            <person name="Corre E."/>
            <person name="Pelletier E."/>
            <person name="Niang G."/>
            <person name="Scheremetjew M."/>
            <person name="Finn R."/>
            <person name="Kale V."/>
            <person name="Holt S."/>
            <person name="Cochrane G."/>
            <person name="Meng A."/>
            <person name="Brown T."/>
            <person name="Cohen L."/>
        </authorList>
    </citation>
    <scope>NUCLEOTIDE SEQUENCE</scope>
</reference>
<name>A0A7S0TGV3_9EUKA</name>
<dbReference type="Gene3D" id="3.30.40.10">
    <property type="entry name" value="Zinc/RING finger domain, C3HC4 (zinc finger)"/>
    <property type="match status" value="1"/>
</dbReference>
<dbReference type="PROSITE" id="PS50089">
    <property type="entry name" value="ZF_RING_2"/>
    <property type="match status" value="1"/>
</dbReference>
<dbReference type="Pfam" id="PF05495">
    <property type="entry name" value="zf-CHY"/>
    <property type="match status" value="1"/>
</dbReference>
<evidence type="ECO:0000256" key="1">
    <source>
        <dbReference type="ARBA" id="ARBA00022723"/>
    </source>
</evidence>
<dbReference type="GO" id="GO:0006511">
    <property type="term" value="P:ubiquitin-dependent protein catabolic process"/>
    <property type="evidence" value="ECO:0007669"/>
    <property type="project" value="TreeGrafter"/>
</dbReference>
<evidence type="ECO:0000313" key="9">
    <source>
        <dbReference type="EMBL" id="CAD8731940.1"/>
    </source>
</evidence>
<dbReference type="EMBL" id="HBFI01001170">
    <property type="protein sequence ID" value="CAD8731940.1"/>
    <property type="molecule type" value="Transcribed_RNA"/>
</dbReference>
<feature type="domain" description="RING-type" evidence="6">
    <location>
        <begin position="307"/>
        <end position="350"/>
    </location>
</feature>
<dbReference type="InterPro" id="IPR008913">
    <property type="entry name" value="Znf_CHY"/>
</dbReference>
<feature type="domain" description="CTCHY-type" evidence="8">
    <location>
        <begin position="242"/>
        <end position="306"/>
    </location>
</feature>
<dbReference type="PROSITE" id="PS51266">
    <property type="entry name" value="ZF_CHY"/>
    <property type="match status" value="1"/>
</dbReference>
<dbReference type="GO" id="GO:0005634">
    <property type="term" value="C:nucleus"/>
    <property type="evidence" value="ECO:0007669"/>
    <property type="project" value="TreeGrafter"/>
</dbReference>
<evidence type="ECO:0000259" key="5">
    <source>
        <dbReference type="PROSITE" id="PS50003"/>
    </source>
</evidence>
<dbReference type="PROSITE" id="PS50003">
    <property type="entry name" value="PH_DOMAIN"/>
    <property type="match status" value="1"/>
</dbReference>
<dbReference type="SUPFAM" id="SSF161245">
    <property type="entry name" value="Zinc hairpin stack"/>
    <property type="match status" value="1"/>
</dbReference>
<dbReference type="PROSITE" id="PS51270">
    <property type="entry name" value="ZF_CTCHY"/>
    <property type="match status" value="1"/>
</dbReference>
<evidence type="ECO:0008006" key="10">
    <source>
        <dbReference type="Google" id="ProtNLM"/>
    </source>
</evidence>
<proteinExistence type="predicted"/>
<keyword evidence="2 4" id="KW-0863">Zinc-finger</keyword>
<dbReference type="SUPFAM" id="SSF50729">
    <property type="entry name" value="PH domain-like"/>
    <property type="match status" value="1"/>
</dbReference>
<evidence type="ECO:0000256" key="3">
    <source>
        <dbReference type="ARBA" id="ARBA00022833"/>
    </source>
</evidence>
<protein>
    <recommendedName>
        <fullName evidence="10">PH domain-containing protein</fullName>
    </recommendedName>
</protein>
<dbReference type="Pfam" id="PF00169">
    <property type="entry name" value="PH"/>
    <property type="match status" value="1"/>
</dbReference>
<dbReference type="SUPFAM" id="SSF57850">
    <property type="entry name" value="RING/U-box"/>
    <property type="match status" value="1"/>
</dbReference>
<dbReference type="InterPro" id="IPR001849">
    <property type="entry name" value="PH_domain"/>
</dbReference>
<dbReference type="AlphaFoldDB" id="A0A7S0TGV3"/>
<dbReference type="Gene3D" id="2.30.29.30">
    <property type="entry name" value="Pleckstrin-homology domain (PH domain)/Phosphotyrosine-binding domain (PTB)"/>
    <property type="match status" value="1"/>
</dbReference>
<dbReference type="InterPro" id="IPR037275">
    <property type="entry name" value="Znf_CTCHY_sf"/>
</dbReference>
<feature type="domain" description="PH" evidence="5">
    <location>
        <begin position="38"/>
        <end position="152"/>
    </location>
</feature>
<dbReference type="SMART" id="SM00233">
    <property type="entry name" value="PH"/>
    <property type="match status" value="1"/>
</dbReference>
<feature type="domain" description="CHY-type" evidence="7">
    <location>
        <begin position="167"/>
        <end position="240"/>
    </location>
</feature>
<evidence type="ECO:0000259" key="7">
    <source>
        <dbReference type="PROSITE" id="PS51266"/>
    </source>
</evidence>
<dbReference type="SUPFAM" id="SSF161219">
    <property type="entry name" value="CHY zinc finger-like"/>
    <property type="match status" value="1"/>
</dbReference>
<dbReference type="InterPro" id="IPR011993">
    <property type="entry name" value="PH-like_dom_sf"/>
</dbReference>
<dbReference type="InterPro" id="IPR013083">
    <property type="entry name" value="Znf_RING/FYVE/PHD"/>
</dbReference>
<gene>
    <name evidence="9" type="ORF">EMAR1385_LOCUS819</name>
</gene>
<dbReference type="InterPro" id="IPR001841">
    <property type="entry name" value="Znf_RING"/>
</dbReference>
<dbReference type="PANTHER" id="PTHR21319">
    <property type="entry name" value="RING FINGER AND CHY ZINC FINGER DOMAIN-CONTAINING PROTEIN 1"/>
    <property type="match status" value="1"/>
</dbReference>
<sequence length="357" mass="40870">MAQSSSSIAQHQPLQPANEQPKIMIKMSAAGIAISQLHIQIEGWLLKKSRVLKKWRKRWIVLAGNKLYSYKHEKEYHAEPTEVIDVSNILYVRHEVAAAAAAADSKSPDSHPLPTKYCEFEVTLQGKLKFMFGAESNTLRDAWMAELNKLLQLNRAMVIIKEGGKHGRILSFGCKHFRRNCSYLCSCCNKWYHCSYCHDEVEAGFIASGHELERSNIAAMKCCRCGKEQALSNECCKCALKTANYYCAVCKFWDNDPSHTLYHCAKCGVCRSGHRRDYIHCDKCGVCLDKTFYRTHKCMESATKCDCPMCGDYLHMTDKPVTFWPVCYHAIHVKCMEEFLTEYTNCPICNQPWMPDR</sequence>
<evidence type="ECO:0000259" key="6">
    <source>
        <dbReference type="PROSITE" id="PS50089"/>
    </source>
</evidence>
<dbReference type="InterPro" id="IPR037274">
    <property type="entry name" value="Znf_CHY_sf"/>
</dbReference>
<accession>A0A7S0TGV3</accession>
<dbReference type="GO" id="GO:0008270">
    <property type="term" value="F:zinc ion binding"/>
    <property type="evidence" value="ECO:0007669"/>
    <property type="project" value="UniProtKB-KW"/>
</dbReference>
<dbReference type="PANTHER" id="PTHR21319:SF0">
    <property type="entry name" value="AND RING FINGER DOMAIN PROTEIN, PUTATIVE (AFU_ORTHOLOGUE AFUA_1G08900)-RELATED"/>
    <property type="match status" value="1"/>
</dbReference>